<protein>
    <submittedName>
        <fullName evidence="1">Uncharacterized protein</fullName>
    </submittedName>
</protein>
<accession>A0A3M7RB23</accession>
<name>A0A3M7RB23_BRAPC</name>
<gene>
    <name evidence="1" type="ORF">BpHYR1_044837</name>
</gene>
<reference evidence="1 2" key="1">
    <citation type="journal article" date="2018" name="Sci. Rep.">
        <title>Genomic signatures of local adaptation to the degree of environmental predictability in rotifers.</title>
        <authorList>
            <person name="Franch-Gras L."/>
            <person name="Hahn C."/>
            <person name="Garcia-Roger E.M."/>
            <person name="Carmona M.J."/>
            <person name="Serra M."/>
            <person name="Gomez A."/>
        </authorList>
    </citation>
    <scope>NUCLEOTIDE SEQUENCE [LARGE SCALE GENOMIC DNA]</scope>
    <source>
        <strain evidence="1">HYR1</strain>
    </source>
</reference>
<proteinExistence type="predicted"/>
<dbReference type="Proteomes" id="UP000276133">
    <property type="component" value="Unassembled WGS sequence"/>
</dbReference>
<comment type="caution">
    <text evidence="1">The sequence shown here is derived from an EMBL/GenBank/DDBJ whole genome shotgun (WGS) entry which is preliminary data.</text>
</comment>
<evidence type="ECO:0000313" key="1">
    <source>
        <dbReference type="EMBL" id="RNA20641.1"/>
    </source>
</evidence>
<dbReference type="EMBL" id="REGN01003810">
    <property type="protein sequence ID" value="RNA20641.1"/>
    <property type="molecule type" value="Genomic_DNA"/>
</dbReference>
<evidence type="ECO:0000313" key="2">
    <source>
        <dbReference type="Proteomes" id="UP000276133"/>
    </source>
</evidence>
<sequence length="76" mass="9350">MNKRLFQNSIFLRPLLVKRSQYFEIISEEKSTKAVNFKLSTINTNMEIKFKPLFKTLIFILLYKQFNLVWKIRWDF</sequence>
<dbReference type="AlphaFoldDB" id="A0A3M7RB23"/>
<keyword evidence="2" id="KW-1185">Reference proteome</keyword>
<organism evidence="1 2">
    <name type="scientific">Brachionus plicatilis</name>
    <name type="common">Marine rotifer</name>
    <name type="synonym">Brachionus muelleri</name>
    <dbReference type="NCBI Taxonomy" id="10195"/>
    <lineage>
        <taxon>Eukaryota</taxon>
        <taxon>Metazoa</taxon>
        <taxon>Spiralia</taxon>
        <taxon>Gnathifera</taxon>
        <taxon>Rotifera</taxon>
        <taxon>Eurotatoria</taxon>
        <taxon>Monogononta</taxon>
        <taxon>Pseudotrocha</taxon>
        <taxon>Ploima</taxon>
        <taxon>Brachionidae</taxon>
        <taxon>Brachionus</taxon>
    </lineage>
</organism>